<dbReference type="AlphaFoldDB" id="A0A212EH73"/>
<organism evidence="2 3">
    <name type="scientific">Danaus plexippus plexippus</name>
    <dbReference type="NCBI Taxonomy" id="278856"/>
    <lineage>
        <taxon>Eukaryota</taxon>
        <taxon>Metazoa</taxon>
        <taxon>Ecdysozoa</taxon>
        <taxon>Arthropoda</taxon>
        <taxon>Hexapoda</taxon>
        <taxon>Insecta</taxon>
        <taxon>Pterygota</taxon>
        <taxon>Neoptera</taxon>
        <taxon>Endopterygota</taxon>
        <taxon>Lepidoptera</taxon>
        <taxon>Glossata</taxon>
        <taxon>Ditrysia</taxon>
        <taxon>Papilionoidea</taxon>
        <taxon>Nymphalidae</taxon>
        <taxon>Danainae</taxon>
        <taxon>Danaini</taxon>
        <taxon>Danaina</taxon>
        <taxon>Danaus</taxon>
        <taxon>Danaus</taxon>
    </lineage>
</organism>
<evidence type="ECO:0000256" key="1">
    <source>
        <dbReference type="SAM" id="MobiDB-lite"/>
    </source>
</evidence>
<feature type="compositionally biased region" description="Polar residues" evidence="1">
    <location>
        <begin position="14"/>
        <end position="24"/>
    </location>
</feature>
<sequence>MPGQKTPAPEAAVTTLSPPSNPGTEKTKTRRTRKIAAANEAAAARRDGSKQPTTARAPAASKWTKVPNKKGQNKQQRAAPSQKKEEKRRNLRAPVCGGDTLMMDGQKNKQINLGPIKDTYETLIDMLPQNSCK</sequence>
<gene>
    <name evidence="2" type="ORF">KGM_200001</name>
</gene>
<accession>A0A212EH73</accession>
<dbReference type="Proteomes" id="UP000007151">
    <property type="component" value="Unassembled WGS sequence"/>
</dbReference>
<dbReference type="InParanoid" id="A0A212EH73"/>
<feature type="region of interest" description="Disordered" evidence="1">
    <location>
        <begin position="1"/>
        <end position="105"/>
    </location>
</feature>
<comment type="caution">
    <text evidence="2">The sequence shown here is derived from an EMBL/GenBank/DDBJ whole genome shotgun (WGS) entry which is preliminary data.</text>
</comment>
<proteinExistence type="predicted"/>
<keyword evidence="3" id="KW-1185">Reference proteome</keyword>
<dbReference type="KEGG" id="dpl:KGM_200001"/>
<evidence type="ECO:0000313" key="3">
    <source>
        <dbReference type="Proteomes" id="UP000007151"/>
    </source>
</evidence>
<protein>
    <submittedName>
        <fullName evidence="2">Uncharacterized protein</fullName>
    </submittedName>
</protein>
<name>A0A212EH73_DANPL</name>
<reference evidence="2 3" key="1">
    <citation type="journal article" date="2011" name="Cell">
        <title>The monarch butterfly genome yields insights into long-distance migration.</title>
        <authorList>
            <person name="Zhan S."/>
            <person name="Merlin C."/>
            <person name="Boore J.L."/>
            <person name="Reppert S.M."/>
        </authorList>
    </citation>
    <scope>NUCLEOTIDE SEQUENCE [LARGE SCALE GENOMIC DNA]</scope>
    <source>
        <strain evidence="2">F-2</strain>
    </source>
</reference>
<dbReference type="EMBL" id="AGBW02014946">
    <property type="protein sequence ID" value="OWR40835.1"/>
    <property type="molecule type" value="Genomic_DNA"/>
</dbReference>
<evidence type="ECO:0000313" key="2">
    <source>
        <dbReference type="EMBL" id="OWR40835.1"/>
    </source>
</evidence>